<dbReference type="PANTHER" id="PTHR14226:SF76">
    <property type="entry name" value="NTE FAMILY PROTEIN RSSA"/>
    <property type="match status" value="1"/>
</dbReference>
<reference evidence="9" key="1">
    <citation type="journal article" date="2020" name="mSystems">
        <title>Genome- and Community-Level Interaction Insights into Carbon Utilization and Element Cycling Functions of Hydrothermarchaeota in Hydrothermal Sediment.</title>
        <authorList>
            <person name="Zhou Z."/>
            <person name="Liu Y."/>
            <person name="Xu W."/>
            <person name="Pan J."/>
            <person name="Luo Z.H."/>
            <person name="Li M."/>
        </authorList>
    </citation>
    <scope>NUCLEOTIDE SEQUENCE [LARGE SCALE GENOMIC DNA]</scope>
    <source>
        <strain evidence="9">HyVt-577</strain>
    </source>
</reference>
<dbReference type="CDD" id="cd07205">
    <property type="entry name" value="Pat_PNPLA6_PNPLA7_NTE1_like"/>
    <property type="match status" value="1"/>
</dbReference>
<dbReference type="GO" id="GO:0016042">
    <property type="term" value="P:lipid catabolic process"/>
    <property type="evidence" value="ECO:0007669"/>
    <property type="project" value="UniProtKB-UniRule"/>
</dbReference>
<evidence type="ECO:0000256" key="3">
    <source>
        <dbReference type="ARBA" id="ARBA00022963"/>
    </source>
</evidence>
<gene>
    <name evidence="9" type="ORF">ENK44_12310</name>
</gene>
<evidence type="ECO:0000256" key="4">
    <source>
        <dbReference type="ARBA" id="ARBA00023098"/>
    </source>
</evidence>
<dbReference type="InterPro" id="IPR050301">
    <property type="entry name" value="NTE"/>
</dbReference>
<dbReference type="InterPro" id="IPR016035">
    <property type="entry name" value="Acyl_Trfase/lysoPLipase"/>
</dbReference>
<dbReference type="Pfam" id="PF07244">
    <property type="entry name" value="POTRA"/>
    <property type="match status" value="1"/>
</dbReference>
<dbReference type="InterPro" id="IPR034746">
    <property type="entry name" value="POTRA"/>
</dbReference>
<dbReference type="AlphaFoldDB" id="A0A7V4U426"/>
<dbReference type="Pfam" id="PF19143">
    <property type="entry name" value="Omp85_2"/>
    <property type="match status" value="1"/>
</dbReference>
<dbReference type="GO" id="GO:0016787">
    <property type="term" value="F:hydrolase activity"/>
    <property type="evidence" value="ECO:0007669"/>
    <property type="project" value="UniProtKB-UniRule"/>
</dbReference>
<dbReference type="PROSITE" id="PS51635">
    <property type="entry name" value="PNPLA"/>
    <property type="match status" value="1"/>
</dbReference>
<keyword evidence="4 6" id="KW-0443">Lipid metabolism</keyword>
<dbReference type="InterPro" id="IPR043864">
    <property type="entry name" value="Omp85-like_dom"/>
</dbReference>
<dbReference type="Gene3D" id="3.10.20.310">
    <property type="entry name" value="membrane protein fhac"/>
    <property type="match status" value="1"/>
</dbReference>
<sequence length="763" mass="85160">MKALLIIILITIPIFVSGQTLEKKNRPDRPKIGLVLSGGGAKGLAHIGVLKILEEQGIRPDYITGTSMGSIVGALYALGYSAAQLDSIVAGIDWNGVFSDELSRRMLSMEEKSDHGRFILEIPIREFSISFPKGLIAGHKLSLLLTRLMLPGSSISDFDKLPIPFRCIATDLETGKAVVLKQGYLAKATRASMAIPTVVTPVEIDGHLLVDGGIVRNFPVQDVIDMGADYIIGVDVGAPLRARDEINSLFDVMDQVMSFRGDRSTAEQRKKCDILIVPDITGIDAASFKQVKDIIGRGEKAALEKLDELKSFSASLKNYTSASDKVSAPHPPPFFVVKQIRISGLKNVSRHLVLNKLLIKQGDRVTVGDIEEAVNRIYGTRFFERVNYRIYSHADGDILEILVIEKHPDVLKVGLHYDSDIRSSVLINVTLRNLWLKGSKMAMEGNLGENPVIHASYFYYTDWRPNVGLGLDVSYSDYTVSGYDFSDISINEIRLKNITSNLATQTILLSSLSVGVGIQFDRSSLFAETFVSLPEQLGTTLPVRVKYQEKFSLYNLFTYLRFDSYDRTVYPRSGLQAAISTEYIPDIEKSNRLFRFYLTEGNTDPLKIEEQVSYSSFWRFRFAFKPIFEISERFSMGMRFGVGLTSKVGIPLSYNFFLGGIVRETRSYIPFYGLPFLSTPTNNYILGGLRFQYQVLNRIYFLADGNIAKISSDLEKVFTLNNLIQGYGATIGIDSPVGPLEFSVINGNQLLNWISYINIGFRF</sequence>
<name>A0A7V4U426_CALAY</name>
<comment type="subcellular location">
    <subcellularLocation>
        <location evidence="1">Membrane</location>
    </subcellularLocation>
</comment>
<evidence type="ECO:0000256" key="2">
    <source>
        <dbReference type="ARBA" id="ARBA00022801"/>
    </source>
</evidence>
<keyword evidence="2 6" id="KW-0378">Hydrolase</keyword>
<feature type="short sequence motif" description="DGA/G" evidence="6">
    <location>
        <begin position="211"/>
        <end position="213"/>
    </location>
</feature>
<feature type="active site" description="Nucleophile" evidence="6">
    <location>
        <position position="67"/>
    </location>
</feature>
<keyword evidence="3 6" id="KW-0442">Lipid degradation</keyword>
<evidence type="ECO:0000256" key="6">
    <source>
        <dbReference type="PROSITE-ProRule" id="PRU01161"/>
    </source>
</evidence>
<evidence type="ECO:0008006" key="10">
    <source>
        <dbReference type="Google" id="ProtNLM"/>
    </source>
</evidence>
<dbReference type="SUPFAM" id="SSF52151">
    <property type="entry name" value="FabD/lysophospholipase-like"/>
    <property type="match status" value="1"/>
</dbReference>
<dbReference type="PROSITE" id="PS51779">
    <property type="entry name" value="POTRA"/>
    <property type="match status" value="1"/>
</dbReference>
<dbReference type="InterPro" id="IPR010827">
    <property type="entry name" value="BamA/TamA_POTRA"/>
</dbReference>
<dbReference type="PANTHER" id="PTHR14226">
    <property type="entry name" value="NEUROPATHY TARGET ESTERASE/SWISS CHEESE D.MELANOGASTER"/>
    <property type="match status" value="1"/>
</dbReference>
<dbReference type="Gene3D" id="2.40.160.50">
    <property type="entry name" value="membrane protein fhac: a member of the omp85/tpsb transporter family"/>
    <property type="match status" value="1"/>
</dbReference>
<keyword evidence="5" id="KW-0472">Membrane</keyword>
<evidence type="ECO:0000259" key="7">
    <source>
        <dbReference type="PROSITE" id="PS51635"/>
    </source>
</evidence>
<dbReference type="GO" id="GO:0019867">
    <property type="term" value="C:outer membrane"/>
    <property type="evidence" value="ECO:0007669"/>
    <property type="project" value="InterPro"/>
</dbReference>
<dbReference type="InterPro" id="IPR002641">
    <property type="entry name" value="PNPLA_dom"/>
</dbReference>
<feature type="domain" description="POTRA" evidence="8">
    <location>
        <begin position="335"/>
        <end position="406"/>
    </location>
</feature>
<organism evidence="9">
    <name type="scientific">Caldithrix abyssi</name>
    <dbReference type="NCBI Taxonomy" id="187145"/>
    <lineage>
        <taxon>Bacteria</taxon>
        <taxon>Pseudomonadati</taxon>
        <taxon>Calditrichota</taxon>
        <taxon>Calditrichia</taxon>
        <taxon>Calditrichales</taxon>
        <taxon>Calditrichaceae</taxon>
        <taxon>Caldithrix</taxon>
    </lineage>
</organism>
<evidence type="ECO:0000313" key="9">
    <source>
        <dbReference type="EMBL" id="HGY56484.1"/>
    </source>
</evidence>
<evidence type="ECO:0000256" key="5">
    <source>
        <dbReference type="ARBA" id="ARBA00023136"/>
    </source>
</evidence>
<proteinExistence type="predicted"/>
<feature type="short sequence motif" description="GXGXXG" evidence="6">
    <location>
        <begin position="38"/>
        <end position="43"/>
    </location>
</feature>
<feature type="short sequence motif" description="GXSXG" evidence="6">
    <location>
        <begin position="65"/>
        <end position="69"/>
    </location>
</feature>
<feature type="domain" description="PNPLA" evidence="7">
    <location>
        <begin position="34"/>
        <end position="224"/>
    </location>
</feature>
<dbReference type="Gene3D" id="3.40.1090.10">
    <property type="entry name" value="Cytosolic phospholipase A2 catalytic domain"/>
    <property type="match status" value="2"/>
</dbReference>
<protein>
    <recommendedName>
        <fullName evidence="10">PNPLA domain-containing protein</fullName>
    </recommendedName>
</protein>
<accession>A0A7V4U426</accession>
<evidence type="ECO:0000259" key="8">
    <source>
        <dbReference type="PROSITE" id="PS51779"/>
    </source>
</evidence>
<comment type="caution">
    <text evidence="9">The sequence shown here is derived from an EMBL/GenBank/DDBJ whole genome shotgun (WGS) entry which is preliminary data.</text>
</comment>
<dbReference type="Proteomes" id="UP000885779">
    <property type="component" value="Unassembled WGS sequence"/>
</dbReference>
<evidence type="ECO:0000256" key="1">
    <source>
        <dbReference type="ARBA" id="ARBA00004370"/>
    </source>
</evidence>
<dbReference type="EMBL" id="DRQG01000114">
    <property type="protein sequence ID" value="HGY56484.1"/>
    <property type="molecule type" value="Genomic_DNA"/>
</dbReference>
<feature type="active site" description="Proton acceptor" evidence="6">
    <location>
        <position position="211"/>
    </location>
</feature>
<dbReference type="Pfam" id="PF01734">
    <property type="entry name" value="Patatin"/>
    <property type="match status" value="1"/>
</dbReference>